<keyword evidence="8 10" id="KW-1133">Transmembrane helix</keyword>
<evidence type="ECO:0000256" key="9">
    <source>
        <dbReference type="ARBA" id="ARBA00023136"/>
    </source>
</evidence>
<reference evidence="12" key="1">
    <citation type="submission" date="2015-12" db="EMBL/GenBank/DDBJ databases">
        <title>De novo transcriptome assembly of four potential Pierce s Disease insect vectors from Arizona vineyards.</title>
        <authorList>
            <person name="Tassone E.E."/>
        </authorList>
    </citation>
    <scope>NUCLEOTIDE SEQUENCE</scope>
</reference>
<dbReference type="GO" id="GO:0016020">
    <property type="term" value="C:membrane"/>
    <property type="evidence" value="ECO:0007669"/>
    <property type="project" value="UniProtKB-SubCell"/>
</dbReference>
<keyword evidence="2" id="KW-0808">Transferase</keyword>
<keyword evidence="7" id="KW-0862">Zinc</keyword>
<dbReference type="PROSITE" id="PS51292">
    <property type="entry name" value="ZF_RING_CH"/>
    <property type="match status" value="1"/>
</dbReference>
<feature type="transmembrane region" description="Helical" evidence="10">
    <location>
        <begin position="187"/>
        <end position="214"/>
    </location>
</feature>
<feature type="transmembrane region" description="Helical" evidence="10">
    <location>
        <begin position="220"/>
        <end position="243"/>
    </location>
</feature>
<accession>A0A1B6C0Y9</accession>
<dbReference type="GO" id="GO:0016567">
    <property type="term" value="P:protein ubiquitination"/>
    <property type="evidence" value="ECO:0007669"/>
    <property type="project" value="TreeGrafter"/>
</dbReference>
<feature type="domain" description="RING-CH-type" evidence="11">
    <location>
        <begin position="101"/>
        <end position="161"/>
    </location>
</feature>
<evidence type="ECO:0000313" key="12">
    <source>
        <dbReference type="EMBL" id="JAS07166.1"/>
    </source>
</evidence>
<evidence type="ECO:0000256" key="6">
    <source>
        <dbReference type="ARBA" id="ARBA00022786"/>
    </source>
</evidence>
<keyword evidence="3 10" id="KW-0812">Transmembrane</keyword>
<proteinExistence type="predicted"/>
<dbReference type="SMART" id="SM00744">
    <property type="entry name" value="RINGv"/>
    <property type="match status" value="1"/>
</dbReference>
<dbReference type="SUPFAM" id="SSF57850">
    <property type="entry name" value="RING/U-box"/>
    <property type="match status" value="1"/>
</dbReference>
<dbReference type="PANTHER" id="PTHR46065">
    <property type="entry name" value="E3 UBIQUITIN-PROTEIN LIGASE MARCH 2/3 FAMILY MEMBER"/>
    <property type="match status" value="1"/>
</dbReference>
<dbReference type="PANTHER" id="PTHR46065:SF3">
    <property type="entry name" value="FI20425P1"/>
    <property type="match status" value="1"/>
</dbReference>
<evidence type="ECO:0000256" key="7">
    <source>
        <dbReference type="ARBA" id="ARBA00022833"/>
    </source>
</evidence>
<keyword evidence="9 10" id="KW-0472">Membrane</keyword>
<sequence length="305" mass="34234">MSEFHTSSPQSEEHINFEGKSESSVIMMQDISLSSPNVNNRNETYNFTQEKKDSLDEKYKVPVELNLSSDQSDVLVVQTSSMGHYALPIKSPNAVLNKSVSSNCSGPVCRICHEGDCVEQLISPCDCMGSMSYVHICCLEKWLSTSNTDRCEVCKYQFKTRRTFRPMIEWLCSGRSLDGPRGFCGDALCLLLLTPICLTSVYLCGMGSMAYLHLGAWEGVGLAFLSLIVFITFFLWGVATIRFHWLSLQHWRVSNQLVSLVDVNHQRQRRLESQGNCNAHRIITPSETCVQSPIGVTMESTVIHI</sequence>
<dbReference type="EMBL" id="GEDC01030132">
    <property type="protein sequence ID" value="JAS07166.1"/>
    <property type="molecule type" value="Transcribed_RNA"/>
</dbReference>
<dbReference type="InterPro" id="IPR013083">
    <property type="entry name" value="Znf_RING/FYVE/PHD"/>
</dbReference>
<evidence type="ECO:0000256" key="4">
    <source>
        <dbReference type="ARBA" id="ARBA00022723"/>
    </source>
</evidence>
<dbReference type="InterPro" id="IPR011016">
    <property type="entry name" value="Znf_RING-CH"/>
</dbReference>
<evidence type="ECO:0000256" key="2">
    <source>
        <dbReference type="ARBA" id="ARBA00022679"/>
    </source>
</evidence>
<evidence type="ECO:0000256" key="5">
    <source>
        <dbReference type="ARBA" id="ARBA00022771"/>
    </source>
</evidence>
<gene>
    <name evidence="12" type="ORF">g.30661</name>
</gene>
<keyword evidence="4" id="KW-0479">Metal-binding</keyword>
<protein>
    <recommendedName>
        <fullName evidence="11">RING-CH-type domain-containing protein</fullName>
    </recommendedName>
</protein>
<keyword evidence="6" id="KW-0833">Ubl conjugation pathway</keyword>
<evidence type="ECO:0000256" key="1">
    <source>
        <dbReference type="ARBA" id="ARBA00004141"/>
    </source>
</evidence>
<dbReference type="AlphaFoldDB" id="A0A1B6C0Y9"/>
<evidence type="ECO:0000256" key="3">
    <source>
        <dbReference type="ARBA" id="ARBA00022692"/>
    </source>
</evidence>
<dbReference type="GO" id="GO:0008270">
    <property type="term" value="F:zinc ion binding"/>
    <property type="evidence" value="ECO:0007669"/>
    <property type="project" value="UniProtKB-KW"/>
</dbReference>
<keyword evidence="5" id="KW-0863">Zinc-finger</keyword>
<comment type="subcellular location">
    <subcellularLocation>
        <location evidence="1">Membrane</location>
        <topology evidence="1">Multi-pass membrane protein</topology>
    </subcellularLocation>
</comment>
<organism evidence="12">
    <name type="scientific">Clastoptera arizonana</name>
    <name type="common">Arizona spittle bug</name>
    <dbReference type="NCBI Taxonomy" id="38151"/>
    <lineage>
        <taxon>Eukaryota</taxon>
        <taxon>Metazoa</taxon>
        <taxon>Ecdysozoa</taxon>
        <taxon>Arthropoda</taxon>
        <taxon>Hexapoda</taxon>
        <taxon>Insecta</taxon>
        <taxon>Pterygota</taxon>
        <taxon>Neoptera</taxon>
        <taxon>Paraneoptera</taxon>
        <taxon>Hemiptera</taxon>
        <taxon>Auchenorrhyncha</taxon>
        <taxon>Cercopoidea</taxon>
        <taxon>Clastopteridae</taxon>
        <taxon>Clastoptera</taxon>
    </lineage>
</organism>
<evidence type="ECO:0000256" key="10">
    <source>
        <dbReference type="SAM" id="Phobius"/>
    </source>
</evidence>
<dbReference type="GO" id="GO:0004842">
    <property type="term" value="F:ubiquitin-protein transferase activity"/>
    <property type="evidence" value="ECO:0007669"/>
    <property type="project" value="TreeGrafter"/>
</dbReference>
<dbReference type="Pfam" id="PF12906">
    <property type="entry name" value="RINGv"/>
    <property type="match status" value="1"/>
</dbReference>
<evidence type="ECO:0000256" key="8">
    <source>
        <dbReference type="ARBA" id="ARBA00022989"/>
    </source>
</evidence>
<evidence type="ECO:0000259" key="11">
    <source>
        <dbReference type="PROSITE" id="PS51292"/>
    </source>
</evidence>
<name>A0A1B6C0Y9_9HEMI</name>
<dbReference type="Gene3D" id="3.30.40.10">
    <property type="entry name" value="Zinc/RING finger domain, C3HC4 (zinc finger)"/>
    <property type="match status" value="1"/>
</dbReference>